<dbReference type="GO" id="GO:0015031">
    <property type="term" value="P:protein transport"/>
    <property type="evidence" value="ECO:0007669"/>
    <property type="project" value="UniProtKB-KW"/>
</dbReference>
<dbReference type="GO" id="GO:0005829">
    <property type="term" value="C:cytosol"/>
    <property type="evidence" value="ECO:0007669"/>
    <property type="project" value="UniProtKB-SubCell"/>
</dbReference>
<feature type="region of interest" description="Disordered" evidence="9">
    <location>
        <begin position="116"/>
        <end position="147"/>
    </location>
</feature>
<dbReference type="PANTHER" id="PTHR15960">
    <property type="entry name" value="LD44032P"/>
    <property type="match status" value="1"/>
</dbReference>
<keyword evidence="7" id="KW-0653">Protein transport</keyword>
<evidence type="ECO:0000256" key="7">
    <source>
        <dbReference type="ARBA" id="ARBA00022927"/>
    </source>
</evidence>
<feature type="domain" description="HTH merR-type" evidence="11">
    <location>
        <begin position="455"/>
        <end position="479"/>
    </location>
</feature>
<evidence type="ECO:0000256" key="8">
    <source>
        <dbReference type="ARBA" id="ARBA00071936"/>
    </source>
</evidence>
<feature type="non-terminal residue" evidence="13">
    <location>
        <position position="1"/>
    </location>
</feature>
<dbReference type="GO" id="GO:0006355">
    <property type="term" value="P:regulation of DNA-templated transcription"/>
    <property type="evidence" value="ECO:0007669"/>
    <property type="project" value="InterPro"/>
</dbReference>
<evidence type="ECO:0000256" key="6">
    <source>
        <dbReference type="ARBA" id="ARBA00022753"/>
    </source>
</evidence>
<dbReference type="InterPro" id="IPR038870">
    <property type="entry name" value="UBAP1"/>
</dbReference>
<dbReference type="CDD" id="cd14316">
    <property type="entry name" value="UBA2_UBAP1_like"/>
    <property type="match status" value="1"/>
</dbReference>
<dbReference type="SUPFAM" id="SSF46934">
    <property type="entry name" value="UBA-like"/>
    <property type="match status" value="2"/>
</dbReference>
<evidence type="ECO:0000313" key="14">
    <source>
        <dbReference type="Proteomes" id="UP000547721"/>
    </source>
</evidence>
<evidence type="ECO:0000259" key="12">
    <source>
        <dbReference type="PROSITE" id="PS51497"/>
    </source>
</evidence>
<keyword evidence="3" id="KW-0813">Transport</keyword>
<accession>A0A7K8MQA8</accession>
<keyword evidence="5" id="KW-0677">Repeat</keyword>
<keyword evidence="14" id="KW-1185">Reference proteome</keyword>
<feature type="region of interest" description="Disordered" evidence="9">
    <location>
        <begin position="63"/>
        <end position="91"/>
    </location>
</feature>
<evidence type="ECO:0000256" key="3">
    <source>
        <dbReference type="ARBA" id="ARBA00022448"/>
    </source>
</evidence>
<comment type="caution">
    <text evidence="13">The sequence shown here is derived from an EMBL/GenBank/DDBJ whole genome shotgun (WGS) entry which is preliminary data.</text>
</comment>
<organism evidence="13 14">
    <name type="scientific">Ptilorrhoa leucosticta</name>
    <dbReference type="NCBI Taxonomy" id="449384"/>
    <lineage>
        <taxon>Eukaryota</taxon>
        <taxon>Metazoa</taxon>
        <taxon>Chordata</taxon>
        <taxon>Craniata</taxon>
        <taxon>Vertebrata</taxon>
        <taxon>Euteleostomi</taxon>
        <taxon>Archelosauria</taxon>
        <taxon>Archosauria</taxon>
        <taxon>Dinosauria</taxon>
        <taxon>Saurischia</taxon>
        <taxon>Theropoda</taxon>
        <taxon>Coelurosauria</taxon>
        <taxon>Aves</taxon>
        <taxon>Neognathae</taxon>
        <taxon>Neoaves</taxon>
        <taxon>Telluraves</taxon>
        <taxon>Australaves</taxon>
        <taxon>Passeriformes</taxon>
        <taxon>Corvoidea</taxon>
        <taxon>Cinclosomatidae</taxon>
        <taxon>Ptilorrhoa</taxon>
    </lineage>
</organism>
<dbReference type="InterPro" id="IPR049467">
    <property type="entry name" value="UBAP-1-like_UBA2"/>
</dbReference>
<evidence type="ECO:0000256" key="9">
    <source>
        <dbReference type="SAM" id="MobiDB-lite"/>
    </source>
</evidence>
<dbReference type="Pfam" id="PF22567">
    <property type="entry name" value="UBA_9"/>
    <property type="match status" value="1"/>
</dbReference>
<dbReference type="Pfam" id="PF21267">
    <property type="entry name" value="UBAP-1_UBA2"/>
    <property type="match status" value="1"/>
</dbReference>
<evidence type="ECO:0000259" key="10">
    <source>
        <dbReference type="PROSITE" id="PS50030"/>
    </source>
</evidence>
<dbReference type="GO" id="GO:0043162">
    <property type="term" value="P:ubiquitin-dependent protein catabolic process via the multivesicular body sorting pathway"/>
    <property type="evidence" value="ECO:0007669"/>
    <property type="project" value="InterPro"/>
</dbReference>
<dbReference type="GO" id="GO:0003677">
    <property type="term" value="F:DNA binding"/>
    <property type="evidence" value="ECO:0007669"/>
    <property type="project" value="InterPro"/>
</dbReference>
<dbReference type="PROSITE" id="PS51497">
    <property type="entry name" value="UMA"/>
    <property type="match status" value="1"/>
</dbReference>
<dbReference type="InterPro" id="IPR009060">
    <property type="entry name" value="UBA-like_sf"/>
</dbReference>
<evidence type="ECO:0000256" key="5">
    <source>
        <dbReference type="ARBA" id="ARBA00022737"/>
    </source>
</evidence>
<dbReference type="InterPro" id="IPR000551">
    <property type="entry name" value="MerR-type_HTH_dom"/>
</dbReference>
<dbReference type="PROSITE" id="PS50030">
    <property type="entry name" value="UBA"/>
    <property type="match status" value="2"/>
</dbReference>
<evidence type="ECO:0000313" key="13">
    <source>
        <dbReference type="EMBL" id="NXE41905.1"/>
    </source>
</evidence>
<proteinExistence type="predicted"/>
<dbReference type="EMBL" id="VWYY01001318">
    <property type="protein sequence ID" value="NXE41905.1"/>
    <property type="molecule type" value="Genomic_DNA"/>
</dbReference>
<dbReference type="PANTHER" id="PTHR15960:SF2">
    <property type="entry name" value="UBIQUITIN-ASSOCIATED PROTEIN 1"/>
    <property type="match status" value="1"/>
</dbReference>
<dbReference type="PROSITE" id="PS50937">
    <property type="entry name" value="HTH_MERR_2"/>
    <property type="match status" value="1"/>
</dbReference>
<comment type="subcellular location">
    <subcellularLocation>
        <location evidence="2">Cytoplasm</location>
        <location evidence="2">Cytosol</location>
    </subcellularLocation>
    <subcellularLocation>
        <location evidence="1">Endosome</location>
    </subcellularLocation>
</comment>
<dbReference type="InterPro" id="IPR023340">
    <property type="entry name" value="UMA"/>
</dbReference>
<feature type="domain" description="UMA" evidence="12">
    <location>
        <begin position="6"/>
        <end position="52"/>
    </location>
</feature>
<dbReference type="FunFam" id="1.20.120.1920:FF:000001">
    <property type="entry name" value="Ubiquitin associated protein 1"/>
    <property type="match status" value="1"/>
</dbReference>
<dbReference type="InterPro" id="IPR015940">
    <property type="entry name" value="UBA"/>
</dbReference>
<feature type="non-terminal residue" evidence="13">
    <location>
        <position position="498"/>
    </location>
</feature>
<feature type="domain" description="UBA" evidence="10">
    <location>
        <begin position="447"/>
        <end position="494"/>
    </location>
</feature>
<reference evidence="13 14" key="1">
    <citation type="submission" date="2019-09" db="EMBL/GenBank/DDBJ databases">
        <title>Bird 10,000 Genomes (B10K) Project - Family phase.</title>
        <authorList>
            <person name="Zhang G."/>
        </authorList>
    </citation>
    <scope>NUCLEOTIDE SEQUENCE [LARGE SCALE GENOMIC DNA]</scope>
    <source>
        <strain evidence="13">B10K-CU-031-17</strain>
        <tissue evidence="13">Muscle</tissue>
    </source>
</reference>
<dbReference type="CDD" id="cd14315">
    <property type="entry name" value="UBA1_UBAP1"/>
    <property type="match status" value="1"/>
</dbReference>
<feature type="domain" description="UBA" evidence="10">
    <location>
        <begin position="385"/>
        <end position="426"/>
    </location>
</feature>
<dbReference type="GO" id="GO:0043130">
    <property type="term" value="F:ubiquitin binding"/>
    <property type="evidence" value="ECO:0007669"/>
    <property type="project" value="InterPro"/>
</dbReference>
<sequence>GPFSYLDDVPFKIGDKFKTPAKVGLPIGFCLPDSSQLVREAQYDFSLEKKTIEWAEDIKKIQAAQREAERKAEEALANSKAAPEDSTKMGFSEGPCPEAMPPPINPILASLQHNNILTPTPANSSSVKQKVLSPPRPKADFNPADFECEEDPFDKLELKTIDDKEELKNILEIHVGTTGPIVAQLLDNTLPKGGSESVLQDEEVLASIERATLDFKPLHKPNGFITLPQLGNCEKMSLSSKVSLSPITSVSNIKSLSFPKLDSDEGDQKSSKLTSTFHSTTCLRNGTLLSSLQTCAQSKTSELNGHHMLGLSTLNEDSGRETSTLSSSSRLSSLAVSTVCTEEESSQSTSTTVTHQNVAVSQVPNNSSCTKRLGSLTAELQQGLSPSERHCVETVVNMGYSPENVLKAMKKKGQNIDQVLDYLFAHGQLCEKGFDPLLVEAALEMHQCSEEKITELLQLMSQFKEMGFELKDIKEVLLLHNNDQQKALEDLMARAGAS</sequence>
<keyword evidence="4" id="KW-0963">Cytoplasm</keyword>
<keyword evidence="6" id="KW-0967">Endosome</keyword>
<feature type="compositionally biased region" description="Polar residues" evidence="9">
    <location>
        <begin position="116"/>
        <end position="128"/>
    </location>
</feature>
<evidence type="ECO:0000259" key="11">
    <source>
        <dbReference type="PROSITE" id="PS50937"/>
    </source>
</evidence>
<dbReference type="Gene3D" id="1.20.120.1920">
    <property type="entry name" value="UBAP1 SOUBA domain"/>
    <property type="match status" value="1"/>
</dbReference>
<protein>
    <recommendedName>
        <fullName evidence="8">Ubiquitin-associated protein 1</fullName>
    </recommendedName>
</protein>
<dbReference type="AlphaFoldDB" id="A0A7K8MQA8"/>
<dbReference type="InterPro" id="IPR042575">
    <property type="entry name" value="UBAP1_C"/>
</dbReference>
<evidence type="ECO:0000256" key="1">
    <source>
        <dbReference type="ARBA" id="ARBA00004177"/>
    </source>
</evidence>
<gene>
    <name evidence="13" type="primary">Ubap1</name>
    <name evidence="13" type="ORF">PTILEU_R10054</name>
</gene>
<dbReference type="Proteomes" id="UP000547721">
    <property type="component" value="Unassembled WGS sequence"/>
</dbReference>
<evidence type="ECO:0000256" key="2">
    <source>
        <dbReference type="ARBA" id="ARBA00004514"/>
    </source>
</evidence>
<feature type="compositionally biased region" description="Basic and acidic residues" evidence="9">
    <location>
        <begin position="63"/>
        <end position="74"/>
    </location>
</feature>
<evidence type="ECO:0000256" key="4">
    <source>
        <dbReference type="ARBA" id="ARBA00022490"/>
    </source>
</evidence>
<dbReference type="GO" id="GO:0000813">
    <property type="term" value="C:ESCRT I complex"/>
    <property type="evidence" value="ECO:0007669"/>
    <property type="project" value="InterPro"/>
</dbReference>
<name>A0A7K8MQA8_9CORV</name>